<dbReference type="Gene3D" id="3.40.50.300">
    <property type="entry name" value="P-loop containing nucleotide triphosphate hydrolases"/>
    <property type="match status" value="1"/>
</dbReference>
<proteinExistence type="predicted"/>
<dbReference type="InterPro" id="IPR027417">
    <property type="entry name" value="P-loop_NTPase"/>
</dbReference>
<feature type="non-terminal residue" evidence="1">
    <location>
        <position position="1"/>
    </location>
</feature>
<name>A0A0H5QW88_9EUKA</name>
<protein>
    <submittedName>
        <fullName evidence="1">Uncharacterized protein</fullName>
    </submittedName>
</protein>
<dbReference type="SUPFAM" id="SSF52540">
    <property type="entry name" value="P-loop containing nucleoside triphosphate hydrolases"/>
    <property type="match status" value="1"/>
</dbReference>
<evidence type="ECO:0000313" key="1">
    <source>
        <dbReference type="EMBL" id="CRZ06253.1"/>
    </source>
</evidence>
<reference evidence="1" key="1">
    <citation type="submission" date="2015-04" db="EMBL/GenBank/DDBJ databases">
        <title>The genome sequence of the plant pathogenic Rhizarian Plasmodiophora brassicae reveals insights in its biotrophic life cycle and the origin of chitin synthesis.</title>
        <authorList>
            <person name="Schwelm A."/>
            <person name="Fogelqvist J."/>
            <person name="Knaust A."/>
            <person name="Julke S."/>
            <person name="Lilja T."/>
            <person name="Dhandapani V."/>
            <person name="Bonilla-Rosso G."/>
            <person name="Karlsson M."/>
            <person name="Shevchenko A."/>
            <person name="Choi S.R."/>
            <person name="Kim H.G."/>
            <person name="Park J.Y."/>
            <person name="Lim Y.P."/>
            <person name="Ludwig-Muller J."/>
            <person name="Dixelius C."/>
        </authorList>
    </citation>
    <scope>NUCLEOTIDE SEQUENCE</scope>
    <source>
        <tissue evidence="1">Potato root galls</tissue>
    </source>
</reference>
<sequence length="664" mass="75242">QRLLQARVPTPPEPVITGLLQLSVESEHTCAYKHYAKIAKIMHTDESVKGVERLISRIDDSDSSNPPFIFIEGSSGSGKTQMAFNVMSLLQLRHRIVWYLVASEFGAYTQSIYCYYKFPSKFFQSCAAQDVREIGDVTPDALRTQKSYTFGYICLFLSETRQDDLSIQSVAKESYDTVQNILSNRQPPVVILDEFLCTLHHEQEFLARFMRNIFRCLRFPVIILGTDARAANLRTQIGQSSSDLHPQDWCYVYGSLPLVNTDALCLPDFIDPGFEYILAHSRPRFSQIAAEFMRSQSQDRSFDADCFDSLRKEVYSSTVRIKPFFKDPFGCLGQVRLFMNASYPYQDEVSSNSAQLMHSHFASLEGAKEFTIKANGHVDDKEWKPKSVFPSMDEDVLLYASLMGGRDMPAFQNASNRIPFVRFLDMLMTSNLMSSCNIVFDNYQQPANDGMFLEAVMTATICMASHANGVRGGKLREFLTQLAYELTFTEQTTLNAPLDIDFQADVNIEFMAQFTIPFLSPPNLIWPVNLSQISGCVFGNLFRTNNARRLDLSSDCCITGEAKDYKTPIKIGVMTQIIERIPHDSLLHFVFVRELQKSYFRSRAQYNSVFEVDSIASKCVFAQLRILPCQQPTLVEVKGLPKNNPQATCAVVFVVCSSLPTKYK</sequence>
<dbReference type="AlphaFoldDB" id="A0A0H5QW88"/>
<dbReference type="EMBL" id="HACM01005811">
    <property type="protein sequence ID" value="CRZ06253.1"/>
    <property type="molecule type" value="Transcribed_RNA"/>
</dbReference>
<accession>A0A0H5QW88</accession>
<organism evidence="1">
    <name type="scientific">Spongospora subterranea</name>
    <dbReference type="NCBI Taxonomy" id="70186"/>
    <lineage>
        <taxon>Eukaryota</taxon>
        <taxon>Sar</taxon>
        <taxon>Rhizaria</taxon>
        <taxon>Endomyxa</taxon>
        <taxon>Phytomyxea</taxon>
        <taxon>Plasmodiophorida</taxon>
        <taxon>Plasmodiophoridae</taxon>
        <taxon>Spongospora</taxon>
    </lineage>
</organism>